<evidence type="ECO:0000313" key="2">
    <source>
        <dbReference type="Proteomes" id="UP000316167"/>
    </source>
</evidence>
<evidence type="ECO:0000313" key="1">
    <source>
        <dbReference type="EMBL" id="TWI79034.1"/>
    </source>
</evidence>
<dbReference type="Gene3D" id="3.10.450.620">
    <property type="entry name" value="JHP933, nucleotidyltransferase-like core domain"/>
    <property type="match status" value="1"/>
</dbReference>
<accession>A0A562SDJ6</accession>
<dbReference type="EMBL" id="VLLE01000006">
    <property type="protein sequence ID" value="TWI79034.1"/>
    <property type="molecule type" value="Genomic_DNA"/>
</dbReference>
<comment type="caution">
    <text evidence="1">The sequence shown here is derived from an EMBL/GenBank/DDBJ whole genome shotgun (WGS) entry which is preliminary data.</text>
</comment>
<protein>
    <submittedName>
        <fullName evidence="1">Nucleotidyltransferase AbiEii toxin of type IV toxin-antitoxin system</fullName>
    </submittedName>
</protein>
<name>A0A562SDJ6_9BACT</name>
<keyword evidence="2" id="KW-1185">Reference proteome</keyword>
<sequence length="343" mass="39616">MTGWLLLTEEQRKTTISEAQIRSGVIESVKAIEKDWWVTLVLKALFQSAYAEHLVFKGGTSLSKGFKLINRFSEDIDLALGCEAFGMQYEENPTPSYISRLRRKGFDFATTKLLDELRNQLTVLGVPDSMVILDFEPSPPNQTPADPVTIYVKYKSLYDTNKYIADQVKIELSVRSRSIPFTTRPVLSLLTEFFFNDAYEETAFDVTIVEPRKTFLEKVFLLHEEFSKKEKAQIRTERMSRHLYDLATMMQTNVLNDALADHALYDSLIDHRRKYIAVSWADYDTLHHSTISFIPPAEVVNAYEFDYAIMLSEMIYGDSLDFKAIIEQLKVLQEKIRQKLDVK</sequence>
<dbReference type="AlphaFoldDB" id="A0A562SDJ6"/>
<dbReference type="InterPro" id="IPR014942">
    <property type="entry name" value="AbiEii"/>
</dbReference>
<dbReference type="GO" id="GO:0016740">
    <property type="term" value="F:transferase activity"/>
    <property type="evidence" value="ECO:0007669"/>
    <property type="project" value="UniProtKB-KW"/>
</dbReference>
<gene>
    <name evidence="1" type="ORF">IQ13_3426</name>
</gene>
<proteinExistence type="predicted"/>
<dbReference type="OrthoDB" id="9780929at2"/>
<reference evidence="1 2" key="1">
    <citation type="journal article" date="2015" name="Stand. Genomic Sci.">
        <title>Genomic Encyclopedia of Bacterial and Archaeal Type Strains, Phase III: the genomes of soil and plant-associated and newly described type strains.</title>
        <authorList>
            <person name="Whitman W.B."/>
            <person name="Woyke T."/>
            <person name="Klenk H.P."/>
            <person name="Zhou Y."/>
            <person name="Lilburn T.G."/>
            <person name="Beck B.J."/>
            <person name="De Vos P."/>
            <person name="Vandamme P."/>
            <person name="Eisen J.A."/>
            <person name="Garrity G."/>
            <person name="Hugenholtz P."/>
            <person name="Kyrpides N.C."/>
        </authorList>
    </citation>
    <scope>NUCLEOTIDE SEQUENCE [LARGE SCALE GENOMIC DNA]</scope>
    <source>
        <strain evidence="1 2">CGMCC 1.7271</strain>
    </source>
</reference>
<keyword evidence="1" id="KW-0808">Transferase</keyword>
<dbReference type="Proteomes" id="UP000316167">
    <property type="component" value="Unassembled WGS sequence"/>
</dbReference>
<organism evidence="1 2">
    <name type="scientific">Lacibacter cauensis</name>
    <dbReference type="NCBI Taxonomy" id="510947"/>
    <lineage>
        <taxon>Bacteria</taxon>
        <taxon>Pseudomonadati</taxon>
        <taxon>Bacteroidota</taxon>
        <taxon>Chitinophagia</taxon>
        <taxon>Chitinophagales</taxon>
        <taxon>Chitinophagaceae</taxon>
        <taxon>Lacibacter</taxon>
    </lineage>
</organism>
<dbReference type="Pfam" id="PF08843">
    <property type="entry name" value="AbiEii"/>
    <property type="match status" value="1"/>
</dbReference>
<dbReference type="RefSeq" id="WP_144887823.1">
    <property type="nucleotide sequence ID" value="NZ_VLLE01000006.1"/>
</dbReference>